<sequence>MKVIDGPSGPRGRGGAYFQGSTADHLARRTSGAPDGV</sequence>
<evidence type="ECO:0000256" key="1">
    <source>
        <dbReference type="SAM" id="MobiDB-lite"/>
    </source>
</evidence>
<comment type="caution">
    <text evidence="2">The sequence shown here is derived from an EMBL/GenBank/DDBJ whole genome shotgun (WGS) entry which is preliminary data.</text>
</comment>
<dbReference type="EMBL" id="JAUSWV010000002">
    <property type="protein sequence ID" value="MDQ0579281.1"/>
    <property type="molecule type" value="Genomic_DNA"/>
</dbReference>
<protein>
    <submittedName>
        <fullName evidence="2">Uncharacterized protein</fullName>
    </submittedName>
</protein>
<proteinExistence type="predicted"/>
<dbReference type="Proteomes" id="UP001230654">
    <property type="component" value="Unassembled WGS sequence"/>
</dbReference>
<reference evidence="2 3" key="1">
    <citation type="submission" date="2023-07" db="EMBL/GenBank/DDBJ databases">
        <title>Comparative genomics of wheat-associated soil bacteria to identify genetic determinants of phenazine resistance.</title>
        <authorList>
            <person name="Mouncey N."/>
        </authorList>
    </citation>
    <scope>NUCLEOTIDE SEQUENCE [LARGE SCALE GENOMIC DNA]</scope>
    <source>
        <strain evidence="2 3">B2I6</strain>
    </source>
</reference>
<name>A0ABU0NJK1_STRRH</name>
<evidence type="ECO:0000313" key="3">
    <source>
        <dbReference type="Proteomes" id="UP001230654"/>
    </source>
</evidence>
<evidence type="ECO:0000313" key="2">
    <source>
        <dbReference type="EMBL" id="MDQ0579281.1"/>
    </source>
</evidence>
<gene>
    <name evidence="2" type="ORF">QF030_001459</name>
</gene>
<feature type="region of interest" description="Disordered" evidence="1">
    <location>
        <begin position="1"/>
        <end position="37"/>
    </location>
</feature>
<keyword evidence="3" id="KW-1185">Reference proteome</keyword>
<organism evidence="2 3">
    <name type="scientific">Streptomyces rishiriensis</name>
    <dbReference type="NCBI Taxonomy" id="68264"/>
    <lineage>
        <taxon>Bacteria</taxon>
        <taxon>Bacillati</taxon>
        <taxon>Actinomycetota</taxon>
        <taxon>Actinomycetes</taxon>
        <taxon>Kitasatosporales</taxon>
        <taxon>Streptomycetaceae</taxon>
        <taxon>Streptomyces</taxon>
    </lineage>
</organism>
<accession>A0ABU0NJK1</accession>